<feature type="domain" description="BACON" evidence="6">
    <location>
        <begin position="63"/>
        <end position="112"/>
    </location>
</feature>
<dbReference type="STRING" id="36874.HQ34_00885"/>
<dbReference type="InterPro" id="IPR013783">
    <property type="entry name" value="Ig-like_fold"/>
</dbReference>
<feature type="signal peptide" evidence="5">
    <location>
        <begin position="1"/>
        <end position="23"/>
    </location>
</feature>
<gene>
    <name evidence="7" type="ORF">HQ35_06145</name>
</gene>
<evidence type="ECO:0000313" key="7">
    <source>
        <dbReference type="EMBL" id="KGN80268.1"/>
    </source>
</evidence>
<dbReference type="GO" id="GO:0006508">
    <property type="term" value="P:proteolysis"/>
    <property type="evidence" value="ECO:0007669"/>
    <property type="project" value="UniProtKB-KW"/>
</dbReference>
<evidence type="ECO:0000256" key="5">
    <source>
        <dbReference type="SAM" id="SignalP"/>
    </source>
</evidence>
<comment type="similarity">
    <text evidence="1">Belongs to the peptidase C25 family.</text>
</comment>
<dbReference type="Pfam" id="PF13004">
    <property type="entry name" value="BACON"/>
    <property type="match status" value="1"/>
</dbReference>
<evidence type="ECO:0000256" key="4">
    <source>
        <dbReference type="ARBA" id="ARBA00023026"/>
    </source>
</evidence>
<evidence type="ECO:0000259" key="6">
    <source>
        <dbReference type="Pfam" id="PF13004"/>
    </source>
</evidence>
<proteinExistence type="inferred from homology"/>
<dbReference type="InterPro" id="IPR024361">
    <property type="entry name" value="BACON"/>
</dbReference>
<dbReference type="PROSITE" id="PS51257">
    <property type="entry name" value="PROKAR_LIPOPROTEIN"/>
    <property type="match status" value="1"/>
</dbReference>
<dbReference type="AlphaFoldDB" id="A0A0A2EMX3"/>
<evidence type="ECO:0000313" key="8">
    <source>
        <dbReference type="Proteomes" id="UP000030125"/>
    </source>
</evidence>
<protein>
    <recommendedName>
        <fullName evidence="6">BACON domain-containing protein</fullName>
    </recommendedName>
</protein>
<evidence type="ECO:0000256" key="1">
    <source>
        <dbReference type="ARBA" id="ARBA00006067"/>
    </source>
</evidence>
<organism evidence="7 8">
    <name type="scientific">Porphyromonas cangingivalis</name>
    <dbReference type="NCBI Taxonomy" id="36874"/>
    <lineage>
        <taxon>Bacteria</taxon>
        <taxon>Pseudomonadati</taxon>
        <taxon>Bacteroidota</taxon>
        <taxon>Bacteroidia</taxon>
        <taxon>Bacteroidales</taxon>
        <taxon>Porphyromonadaceae</taxon>
        <taxon>Porphyromonas</taxon>
    </lineage>
</organism>
<keyword evidence="8" id="KW-1185">Reference proteome</keyword>
<dbReference type="CDD" id="cd14948">
    <property type="entry name" value="BACON"/>
    <property type="match status" value="2"/>
</dbReference>
<dbReference type="EMBL" id="JQJD01000043">
    <property type="protein sequence ID" value="KGN80268.1"/>
    <property type="molecule type" value="Genomic_DNA"/>
</dbReference>
<name>A0A0A2EMX3_PORCN</name>
<keyword evidence="4" id="KW-0843">Virulence</keyword>
<dbReference type="Proteomes" id="UP000030125">
    <property type="component" value="Unassembled WGS sequence"/>
</dbReference>
<dbReference type="GO" id="GO:0008234">
    <property type="term" value="F:cysteine-type peptidase activity"/>
    <property type="evidence" value="ECO:0007669"/>
    <property type="project" value="UniProtKB-KW"/>
</dbReference>
<reference evidence="7 8" key="1">
    <citation type="submission" date="2014-08" db="EMBL/GenBank/DDBJ databases">
        <title>Porphyromonas cangingivalis strain:COT-109_OH1386 Genome sequencing.</title>
        <authorList>
            <person name="Wallis C."/>
            <person name="Deusch O."/>
            <person name="O'Flynn C."/>
            <person name="Davis I."/>
            <person name="Jospin G."/>
            <person name="Darling A.E."/>
            <person name="Coil D.A."/>
            <person name="Alexiev A."/>
            <person name="Horsfall A."/>
            <person name="Kirkwood N."/>
            <person name="Harris S."/>
            <person name="Eisen J.A."/>
        </authorList>
    </citation>
    <scope>NUCLEOTIDE SEQUENCE [LARGE SCALE GENOMIC DNA]</scope>
    <source>
        <strain evidence="8">COT-109 OH1386</strain>
    </source>
</reference>
<keyword evidence="5" id="KW-0732">Signal</keyword>
<keyword evidence="2" id="KW-0645">Protease</keyword>
<evidence type="ECO:0000256" key="3">
    <source>
        <dbReference type="ARBA" id="ARBA00022807"/>
    </source>
</evidence>
<comment type="caution">
    <text evidence="7">The sequence shown here is derived from an EMBL/GenBank/DDBJ whole genome shotgun (WGS) entry which is preliminary data.</text>
</comment>
<evidence type="ECO:0000256" key="2">
    <source>
        <dbReference type="ARBA" id="ARBA00022670"/>
    </source>
</evidence>
<accession>A0A0A2EMX3</accession>
<dbReference type="Gene3D" id="2.60.40.10">
    <property type="entry name" value="Immunoglobulins"/>
    <property type="match status" value="2"/>
</dbReference>
<keyword evidence="3" id="KW-0378">Hydrolase</keyword>
<feature type="chain" id="PRO_5001998514" description="BACON domain-containing protein" evidence="5">
    <location>
        <begin position="24"/>
        <end position="562"/>
    </location>
</feature>
<dbReference type="eggNOG" id="ENOG5033UDV">
    <property type="taxonomic scope" value="Bacteria"/>
</dbReference>
<dbReference type="RefSeq" id="WP_036851773.1">
    <property type="nucleotide sequence ID" value="NZ_JQJD01000043.1"/>
</dbReference>
<keyword evidence="3" id="KW-0788">Thiol protease</keyword>
<sequence>MNTIHKILLPLLSLMLMVSGCQSKDTAEVLDSFINGDDRPILFDKSGGTAKISIIASSSDWEIRKGYPEWVKPFKEGRSLHISTLPNEEGAERLATLTVGLGSATKSFTIRQYGQTPQLRVEEVEHVFKKDGGEVTIDIFVNGSLWTVSKIHDAPWLTYEVDVPSKKLTIKVSELHEDEEGGKDSRRASLVISNGDKHIRVNVTQLGWQQFTEGMANMIGKTRQEIIDIETALGHERDLESEKMFFYPQGEEGDKAGVVFKTPAQQTTRTVYYFDYNTDLCYDYYYKAEKDQIFDIDMLEEWVKSQGFKKGEVDTKDPNELYYYKDNGDESAYYEVINKKDAPRPTGFMPLSAYIRYDAFSNQIAINPVRRQILNFPIRNSARFYDVKYGLKELIEYEKQFGMKLDYNHDNTVKCKLPGYQDLYESVAFVPEVPSKEVGARQLSVYYFNIPGVLDESGKPASDISHDPALAGSVGRRTDIYAGASLAYRVRGLYTLNPAFQKAHRRAGFLQAVGDASYGIYYFIRGVEDVAYTQVLGDNFSLTYFRSKSLVDLYREHLNSGK</sequence>
<dbReference type="OrthoDB" id="2355173at2"/>